<dbReference type="Pfam" id="PF24719">
    <property type="entry name" value="Imm33-like"/>
    <property type="match status" value="1"/>
</dbReference>
<keyword evidence="3" id="KW-1185">Reference proteome</keyword>
<gene>
    <name evidence="2" type="ORF">VSR73_36675</name>
</gene>
<proteinExistence type="predicted"/>
<evidence type="ECO:0000259" key="1">
    <source>
        <dbReference type="Pfam" id="PF24719"/>
    </source>
</evidence>
<accession>A0ABU9S3H8</accession>
<dbReference type="EMBL" id="JAYMRV010000018">
    <property type="protein sequence ID" value="MEM5426504.1"/>
    <property type="molecule type" value="Genomic_DNA"/>
</dbReference>
<sequence length="248" mass="27902">MLFRSLFQSTGSKQAAQQQTCSIHRTVDCKRFAHPEFQIQVANDAIPAQDISWLLRFLEQRVADGERFRVGETLQIGWMLTMLDAGAADTLRITEPDMKEIPIKFIDSVNNTLMHLRNQKDVVESVAMDLQPDFPLLRQSAVVHAGYKSACRVLLTRDPAHETDSGWSLTDLNDEDGSQNPAQFIRISLYQLGVDRPDLIKFFALPPGLQVAVNDPQIHVIGPEGEMQPIPGSYLEALNNRRLQRHSG</sequence>
<comment type="caution">
    <text evidence="2">The sequence shown here is derived from an EMBL/GenBank/DDBJ whole genome shotgun (WGS) entry which is preliminary data.</text>
</comment>
<reference evidence="2 3" key="1">
    <citation type="submission" date="2024-01" db="EMBL/GenBank/DDBJ databases">
        <title>The diversity of rhizobia nodulating Mimosa spp. in eleven states of Brazil covering several biomes is determined by host plant, location, and edaphic factors.</title>
        <authorList>
            <person name="Rouws L."/>
            <person name="Barauna A."/>
            <person name="Beukes C."/>
            <person name="De Faria S.M."/>
            <person name="Gross E."/>
            <person name="Dos Reis Junior F.B."/>
            <person name="Simon M."/>
            <person name="Maluk M."/>
            <person name="Odee D.W."/>
            <person name="Kenicer G."/>
            <person name="Young J.P.W."/>
            <person name="Reis V.M."/>
            <person name="Zilli J."/>
            <person name="James E.K."/>
        </authorList>
    </citation>
    <scope>NUCLEOTIDE SEQUENCE [LARGE SCALE GENOMIC DNA]</scope>
    <source>
        <strain evidence="2 3">JPY167</strain>
    </source>
</reference>
<dbReference type="Proteomes" id="UP001489897">
    <property type="component" value="Unassembled WGS sequence"/>
</dbReference>
<name>A0ABU9S3H8_9BURK</name>
<dbReference type="RefSeq" id="WP_342950148.1">
    <property type="nucleotide sequence ID" value="NZ_JAYMRV010000018.1"/>
</dbReference>
<dbReference type="InterPro" id="IPR056509">
    <property type="entry name" value="Imm33-like"/>
</dbReference>
<organism evidence="2 3">
    <name type="scientific">Paraburkholderia ferrariae</name>
    <dbReference type="NCBI Taxonomy" id="386056"/>
    <lineage>
        <taxon>Bacteria</taxon>
        <taxon>Pseudomonadati</taxon>
        <taxon>Pseudomonadota</taxon>
        <taxon>Betaproteobacteria</taxon>
        <taxon>Burkholderiales</taxon>
        <taxon>Burkholderiaceae</taxon>
        <taxon>Paraburkholderia</taxon>
    </lineage>
</organism>
<protein>
    <recommendedName>
        <fullName evidence="1">Imm33-like domain-containing protein</fullName>
    </recommendedName>
</protein>
<evidence type="ECO:0000313" key="3">
    <source>
        <dbReference type="Proteomes" id="UP001489897"/>
    </source>
</evidence>
<feature type="domain" description="Imm33-like" evidence="1">
    <location>
        <begin position="119"/>
        <end position="219"/>
    </location>
</feature>
<evidence type="ECO:0000313" key="2">
    <source>
        <dbReference type="EMBL" id="MEM5426504.1"/>
    </source>
</evidence>